<dbReference type="CDD" id="cd00200">
    <property type="entry name" value="WD40"/>
    <property type="match status" value="1"/>
</dbReference>
<dbReference type="PROSITE" id="PS50082">
    <property type="entry name" value="WD_REPEATS_2"/>
    <property type="match status" value="3"/>
</dbReference>
<evidence type="ECO:0000256" key="2">
    <source>
        <dbReference type="ARBA" id="ARBA00022490"/>
    </source>
</evidence>
<protein>
    <submittedName>
        <fullName evidence="7">Uncharacterized protein</fullName>
    </submittedName>
</protein>
<dbReference type="InterPro" id="IPR051350">
    <property type="entry name" value="WD_repeat-ST_regulator"/>
</dbReference>
<dbReference type="Pfam" id="PF23627">
    <property type="entry name" value="LisH_WDR26"/>
    <property type="match status" value="1"/>
</dbReference>
<keyword evidence="2" id="KW-0963">Cytoplasm</keyword>
<comment type="subcellular location">
    <subcellularLocation>
        <location evidence="1">Cytoplasm</location>
    </subcellularLocation>
</comment>
<dbReference type="InterPro" id="IPR015943">
    <property type="entry name" value="WD40/YVTN_repeat-like_dom_sf"/>
</dbReference>
<dbReference type="InterPro" id="IPR001680">
    <property type="entry name" value="WD40_rpt"/>
</dbReference>
<dbReference type="PANTHER" id="PTHR22838:SF23">
    <property type="entry name" value="WD REPEAT-CONTAINING PROTEIN WDS HOMOLOG"/>
    <property type="match status" value="1"/>
</dbReference>
<sequence length="518" mass="58755">MDDSAKKVGPKGLIKTHEFIRIIIQSLYSLGYRKSALCLESESGISCKSMDLELLESQVAEGNWDGCINTLSAREDFPGETRASAMFLVFKQCLLEYLICGEDSLALTVLRKRVPLFRLGRENMHDLAFSILCWKDVEVDKKDDSIQEMRKRLSTELVKLLPPPIVLPEKRLEHLVETVVIPQIESCLYHNSMDAISLCEDHCCTRDQLPCETAQILTEHKDEVWFVQFSNNGEYLASSSSDCTAIIWKLTEGGRLIYRHTLRSHQKPVSFVSWSPDDRKLLTCGNGEVLKLWDVETGRCKRTFGDNGFIVSSCAWFPDSKQFVCGSCDAQKCICIWDCDGNERRAWRGKRIPKVLDLAVTADGKNLIGISDKEILILNLVTNAEKVIREPHSITSLSVSSDNKSFIVNLNSQEIHLWDVAGKWEEPRKYVGHKQQKYVIRSCFGGLNSSFIASGSENSLVYIWNRRNSSPIEVLSGHLMTVNSVSWNPRRHQMLASASDDHTIRIWVPRNVQHDKLS</sequence>
<feature type="repeat" description="WD" evidence="6">
    <location>
        <begin position="262"/>
        <end position="303"/>
    </location>
</feature>
<evidence type="ECO:0000256" key="1">
    <source>
        <dbReference type="ARBA" id="ARBA00004496"/>
    </source>
</evidence>
<accession>A0AAV8U9L6</accession>
<dbReference type="Pfam" id="PF00400">
    <property type="entry name" value="WD40"/>
    <property type="match status" value="5"/>
</dbReference>
<dbReference type="InterPro" id="IPR006594">
    <property type="entry name" value="LisH"/>
</dbReference>
<evidence type="ECO:0000256" key="5">
    <source>
        <dbReference type="ARBA" id="ARBA00065067"/>
    </source>
</evidence>
<keyword evidence="4" id="KW-0677">Repeat</keyword>
<dbReference type="EMBL" id="JAIWQS010000008">
    <property type="protein sequence ID" value="KAJ8899164.1"/>
    <property type="molecule type" value="Genomic_DNA"/>
</dbReference>
<dbReference type="PROSITE" id="PS50294">
    <property type="entry name" value="WD_REPEATS_REGION"/>
    <property type="match status" value="3"/>
</dbReference>
<comment type="subunit">
    <text evidence="5">Interacts with RANBPM.</text>
</comment>
<evidence type="ECO:0000313" key="8">
    <source>
        <dbReference type="Proteomes" id="UP001159364"/>
    </source>
</evidence>
<keyword evidence="3 6" id="KW-0853">WD repeat</keyword>
<dbReference type="Proteomes" id="UP001159364">
    <property type="component" value="Linkage Group LG08"/>
</dbReference>
<name>A0AAV8U9L6_9ROSI</name>
<dbReference type="PROSITE" id="PS50896">
    <property type="entry name" value="LISH"/>
    <property type="match status" value="1"/>
</dbReference>
<comment type="caution">
    <text evidence="7">The sequence shown here is derived from an EMBL/GenBank/DDBJ whole genome shotgun (WGS) entry which is preliminary data.</text>
</comment>
<evidence type="ECO:0000256" key="6">
    <source>
        <dbReference type="PROSITE-ProRule" id="PRU00221"/>
    </source>
</evidence>
<feature type="repeat" description="WD" evidence="6">
    <location>
        <begin position="217"/>
        <end position="258"/>
    </location>
</feature>
<proteinExistence type="predicted"/>
<dbReference type="SMART" id="SM00320">
    <property type="entry name" value="WD40"/>
    <property type="match status" value="6"/>
</dbReference>
<feature type="repeat" description="WD" evidence="6">
    <location>
        <begin position="475"/>
        <end position="507"/>
    </location>
</feature>
<organism evidence="7 8">
    <name type="scientific">Erythroxylum novogranatense</name>
    <dbReference type="NCBI Taxonomy" id="1862640"/>
    <lineage>
        <taxon>Eukaryota</taxon>
        <taxon>Viridiplantae</taxon>
        <taxon>Streptophyta</taxon>
        <taxon>Embryophyta</taxon>
        <taxon>Tracheophyta</taxon>
        <taxon>Spermatophyta</taxon>
        <taxon>Magnoliopsida</taxon>
        <taxon>eudicotyledons</taxon>
        <taxon>Gunneridae</taxon>
        <taxon>Pentapetalae</taxon>
        <taxon>rosids</taxon>
        <taxon>fabids</taxon>
        <taxon>Malpighiales</taxon>
        <taxon>Erythroxylaceae</taxon>
        <taxon>Erythroxylum</taxon>
    </lineage>
</organism>
<dbReference type="FunFam" id="2.130.10.10:FF:000087">
    <property type="entry name" value="WD repeat-containing protein 26 homolog"/>
    <property type="match status" value="1"/>
</dbReference>
<gene>
    <name evidence="7" type="ORF">K2173_011951</name>
</gene>
<reference evidence="7 8" key="1">
    <citation type="submission" date="2021-09" db="EMBL/GenBank/DDBJ databases">
        <title>Genomic insights and catalytic innovation underlie evolution of tropane alkaloids biosynthesis.</title>
        <authorList>
            <person name="Wang Y.-J."/>
            <person name="Tian T."/>
            <person name="Huang J.-P."/>
            <person name="Huang S.-X."/>
        </authorList>
    </citation>
    <scope>NUCLEOTIDE SEQUENCE [LARGE SCALE GENOMIC DNA]</scope>
    <source>
        <strain evidence="7">KIB-2018</strain>
        <tissue evidence="7">Leaf</tissue>
    </source>
</reference>
<dbReference type="SUPFAM" id="SSF50978">
    <property type="entry name" value="WD40 repeat-like"/>
    <property type="match status" value="1"/>
</dbReference>
<dbReference type="PANTHER" id="PTHR22838">
    <property type="entry name" value="WD REPEAT PROTEIN 26-RELATED"/>
    <property type="match status" value="1"/>
</dbReference>
<evidence type="ECO:0000256" key="3">
    <source>
        <dbReference type="ARBA" id="ARBA00022574"/>
    </source>
</evidence>
<dbReference type="AlphaFoldDB" id="A0AAV8U9L6"/>
<dbReference type="Gene3D" id="2.130.10.10">
    <property type="entry name" value="YVTN repeat-like/Quinoprotein amine dehydrogenase"/>
    <property type="match status" value="1"/>
</dbReference>
<evidence type="ECO:0000256" key="4">
    <source>
        <dbReference type="ARBA" id="ARBA00022737"/>
    </source>
</evidence>
<dbReference type="GO" id="GO:0005737">
    <property type="term" value="C:cytoplasm"/>
    <property type="evidence" value="ECO:0007669"/>
    <property type="project" value="UniProtKB-SubCell"/>
</dbReference>
<keyword evidence="8" id="KW-1185">Reference proteome</keyword>
<evidence type="ECO:0000313" key="7">
    <source>
        <dbReference type="EMBL" id="KAJ8899164.1"/>
    </source>
</evidence>
<dbReference type="InterPro" id="IPR036322">
    <property type="entry name" value="WD40_repeat_dom_sf"/>
</dbReference>